<sequence length="43" mass="5246">MLLLVQKFLVLFYDHPPPSRAISRRRPGRRRPRGGRFRRCRAR</sequence>
<name>A0A0A9FG98_ARUDO</name>
<protein>
    <submittedName>
        <fullName evidence="2">Uncharacterized protein</fullName>
    </submittedName>
</protein>
<feature type="compositionally biased region" description="Basic residues" evidence="1">
    <location>
        <begin position="22"/>
        <end position="43"/>
    </location>
</feature>
<proteinExistence type="predicted"/>
<dbReference type="AlphaFoldDB" id="A0A0A9FG98"/>
<reference evidence="2" key="2">
    <citation type="journal article" date="2015" name="Data Brief">
        <title>Shoot transcriptome of the giant reed, Arundo donax.</title>
        <authorList>
            <person name="Barrero R.A."/>
            <person name="Guerrero F.D."/>
            <person name="Moolhuijzen P."/>
            <person name="Goolsby J.A."/>
            <person name="Tidwell J."/>
            <person name="Bellgard S.E."/>
            <person name="Bellgard M.I."/>
        </authorList>
    </citation>
    <scope>NUCLEOTIDE SEQUENCE</scope>
    <source>
        <tissue evidence="2">Shoot tissue taken approximately 20 cm above the soil surface</tissue>
    </source>
</reference>
<evidence type="ECO:0000313" key="2">
    <source>
        <dbReference type="EMBL" id="JAE09106.1"/>
    </source>
</evidence>
<reference evidence="2" key="1">
    <citation type="submission" date="2014-09" db="EMBL/GenBank/DDBJ databases">
        <authorList>
            <person name="Magalhaes I.L.F."/>
            <person name="Oliveira U."/>
            <person name="Santos F.R."/>
            <person name="Vidigal T.H.D.A."/>
            <person name="Brescovit A.D."/>
            <person name="Santos A.J."/>
        </authorList>
    </citation>
    <scope>NUCLEOTIDE SEQUENCE</scope>
    <source>
        <tissue evidence="2">Shoot tissue taken approximately 20 cm above the soil surface</tissue>
    </source>
</reference>
<evidence type="ECO:0000256" key="1">
    <source>
        <dbReference type="SAM" id="MobiDB-lite"/>
    </source>
</evidence>
<dbReference type="EMBL" id="GBRH01188790">
    <property type="protein sequence ID" value="JAE09106.1"/>
    <property type="molecule type" value="Transcribed_RNA"/>
</dbReference>
<accession>A0A0A9FG98</accession>
<feature type="region of interest" description="Disordered" evidence="1">
    <location>
        <begin position="18"/>
        <end position="43"/>
    </location>
</feature>
<organism evidence="2">
    <name type="scientific">Arundo donax</name>
    <name type="common">Giant reed</name>
    <name type="synonym">Donax arundinaceus</name>
    <dbReference type="NCBI Taxonomy" id="35708"/>
    <lineage>
        <taxon>Eukaryota</taxon>
        <taxon>Viridiplantae</taxon>
        <taxon>Streptophyta</taxon>
        <taxon>Embryophyta</taxon>
        <taxon>Tracheophyta</taxon>
        <taxon>Spermatophyta</taxon>
        <taxon>Magnoliopsida</taxon>
        <taxon>Liliopsida</taxon>
        <taxon>Poales</taxon>
        <taxon>Poaceae</taxon>
        <taxon>PACMAD clade</taxon>
        <taxon>Arundinoideae</taxon>
        <taxon>Arundineae</taxon>
        <taxon>Arundo</taxon>
    </lineage>
</organism>